<dbReference type="EMBL" id="CAJOBC010046234">
    <property type="protein sequence ID" value="CAF4161738.1"/>
    <property type="molecule type" value="Genomic_DNA"/>
</dbReference>
<name>A0A815EZH3_9BILA</name>
<dbReference type="Proteomes" id="UP000663829">
    <property type="component" value="Unassembled WGS sequence"/>
</dbReference>
<dbReference type="EMBL" id="CAJNOK010011811">
    <property type="protein sequence ID" value="CAF1149091.1"/>
    <property type="molecule type" value="Genomic_DNA"/>
</dbReference>
<evidence type="ECO:0000313" key="5">
    <source>
        <dbReference type="Proteomes" id="UP000663829"/>
    </source>
</evidence>
<dbReference type="EMBL" id="CAJOBA010030185">
    <property type="protein sequence ID" value="CAF3953664.1"/>
    <property type="molecule type" value="Genomic_DNA"/>
</dbReference>
<evidence type="ECO:0000313" key="1">
    <source>
        <dbReference type="EMBL" id="CAF1149091.1"/>
    </source>
</evidence>
<sequence>MLDFVVFFPESGVVHERPYVVWTILIEDMNQMVESFRIELAARVATLIDDTQNRHQQIKLLQEHWNKLSTNKRGCGFYTKQPEDYIMNHMTSSLANPPVINDNLSLPQLLPEWLNCAVTLLLSIENIRRRTLSAQSNLSPLLKEIAIFIDHYCTGLYEKKLKRKETTKAMKTQFAVVINSQLQAIKWYYCTNCGIKLRVLVVYKYIPINVINGQLSLERELTSFFHGATSDRHCKKCSDIMVRRMQVLNWPDVLILTINDQTTTTIKRYSRKPSKVFSLYPYNDVINICINSKCIFDLTTFISLKKSGTSNKLVRITKIDKKWSTSFSTKLIGEGVDLCELYAHNQVIILERVRRSLDVNMINAIIRCCSTGFTEDGCDFVDGPCESLFDAVHAIENNPKSVHVTVDDHVAIPITTNLHETNGDCSLCGCSLNNDIILDIYSQRHYHSPKILSYLLQTIAYDEFLELNVELNDDEGNIIHYQSHALLLISRFTDSITVLKLENRNDFYSYKTNPYTQKTKCTNAEIADCFCTSSKSVVFLIRVNV</sequence>
<evidence type="ECO:0000313" key="3">
    <source>
        <dbReference type="EMBL" id="CAF3953664.1"/>
    </source>
</evidence>
<reference evidence="2" key="1">
    <citation type="submission" date="2021-02" db="EMBL/GenBank/DDBJ databases">
        <authorList>
            <person name="Nowell W R."/>
        </authorList>
    </citation>
    <scope>NUCLEOTIDE SEQUENCE</scope>
</reference>
<dbReference type="Proteomes" id="UP000677228">
    <property type="component" value="Unassembled WGS sequence"/>
</dbReference>
<protein>
    <submittedName>
        <fullName evidence="2">Uncharacterized protein</fullName>
    </submittedName>
</protein>
<dbReference type="OrthoDB" id="413122at2759"/>
<dbReference type="AlphaFoldDB" id="A0A815EZH3"/>
<gene>
    <name evidence="2" type="ORF">GPM918_LOCUS29341</name>
    <name evidence="1" type="ORF">OVA965_LOCUS21510</name>
    <name evidence="4" type="ORF">SRO942_LOCUS29914</name>
    <name evidence="3" type="ORF">TMI583_LOCUS22170</name>
</gene>
<organism evidence="2 5">
    <name type="scientific">Didymodactylos carnosus</name>
    <dbReference type="NCBI Taxonomy" id="1234261"/>
    <lineage>
        <taxon>Eukaryota</taxon>
        <taxon>Metazoa</taxon>
        <taxon>Spiralia</taxon>
        <taxon>Gnathifera</taxon>
        <taxon>Rotifera</taxon>
        <taxon>Eurotatoria</taxon>
        <taxon>Bdelloidea</taxon>
        <taxon>Philodinida</taxon>
        <taxon>Philodinidae</taxon>
        <taxon>Didymodactylos</taxon>
    </lineage>
</organism>
<dbReference type="Proteomes" id="UP000682733">
    <property type="component" value="Unassembled WGS sequence"/>
</dbReference>
<proteinExistence type="predicted"/>
<dbReference type="EMBL" id="CAJNOQ010013275">
    <property type="protein sequence ID" value="CAF1318194.1"/>
    <property type="molecule type" value="Genomic_DNA"/>
</dbReference>
<evidence type="ECO:0000313" key="2">
    <source>
        <dbReference type="EMBL" id="CAF1318194.1"/>
    </source>
</evidence>
<keyword evidence="5" id="KW-1185">Reference proteome</keyword>
<evidence type="ECO:0000313" key="4">
    <source>
        <dbReference type="EMBL" id="CAF4161738.1"/>
    </source>
</evidence>
<dbReference type="Proteomes" id="UP000681722">
    <property type="component" value="Unassembled WGS sequence"/>
</dbReference>
<accession>A0A815EZH3</accession>
<comment type="caution">
    <text evidence="2">The sequence shown here is derived from an EMBL/GenBank/DDBJ whole genome shotgun (WGS) entry which is preliminary data.</text>
</comment>